<dbReference type="AlphaFoldDB" id="A0A3B0S566"/>
<accession>A0A3B0S566</accession>
<evidence type="ECO:0000313" key="2">
    <source>
        <dbReference type="EMBL" id="VAW01241.1"/>
    </source>
</evidence>
<organism evidence="2">
    <name type="scientific">hydrothermal vent metagenome</name>
    <dbReference type="NCBI Taxonomy" id="652676"/>
    <lineage>
        <taxon>unclassified sequences</taxon>
        <taxon>metagenomes</taxon>
        <taxon>ecological metagenomes</taxon>
    </lineage>
</organism>
<protein>
    <recommendedName>
        <fullName evidence="3">Cellulose synthase regulatory subunit</fullName>
    </recommendedName>
</protein>
<gene>
    <name evidence="2" type="ORF">MNBD_ALPHA06-1131</name>
</gene>
<keyword evidence="1" id="KW-0472">Membrane</keyword>
<proteinExistence type="predicted"/>
<keyword evidence="1" id="KW-1133">Transmembrane helix</keyword>
<name>A0A3B0S566_9ZZZZ</name>
<dbReference type="EMBL" id="UOEE01000315">
    <property type="protein sequence ID" value="VAW01241.1"/>
    <property type="molecule type" value="Genomic_DNA"/>
</dbReference>
<evidence type="ECO:0000256" key="1">
    <source>
        <dbReference type="SAM" id="Phobius"/>
    </source>
</evidence>
<reference evidence="2" key="1">
    <citation type="submission" date="2018-06" db="EMBL/GenBank/DDBJ databases">
        <authorList>
            <person name="Zhirakovskaya E."/>
        </authorList>
    </citation>
    <scope>NUCLEOTIDE SEQUENCE</scope>
</reference>
<evidence type="ECO:0008006" key="3">
    <source>
        <dbReference type="Google" id="ProtNLM"/>
    </source>
</evidence>
<sequence>MIRFWSILIWVMAHLLVLPVANAQTTFADLADTHGQSSLDWRNPDFAFGFNLPPNPGPASLIIKAKPGETAPVPGTYFLLSINQKPAIPFSPVITQFSARFDIPAQSLRAGRNRVEVSFVTTGKRTCLGQQDGGWQLNLEQSRFDLALGRPKPVLAELENWLAADIGSPQKIAIRQGNLPDAHFAQFGALLVQALGLRMNSLPEIIADETQADLIITAKITKREAAPFLLRTGKSAPEFILLGADAALVLDAASWFAENKIPVLPENTPLAQWADNSLRRPEPWQQLADNLDRQAWSPLSQQIAVRLPKTATAQLRIEIDRPNQAERNSSLQVFVDDQQIAAPNLWRRVNSLRIILPASQSSARNIALVAQLQPRKPKNQQQSICPDNKWSKRSGSTQVQMQFSGLDRLSDLDHLAWNGGVFTKNHGRDVQVLLPAFTGSDDTASLVQSWRALALIARIGGQALSQASYGGNLQADKHVLALGKRDALPPALVRALPNSFAKDKGRAPGDPYPVYQRPRLTESAFADALNLPAFGIAATARRPNGRVWLAFSAETNAELASALQDFANGTALDHFAGTVVRWRGNKVEVNATRGRMSLPAPYKSLPVWLLYMLILVPTGIWSIMVLSMQKRMIKFTQS</sequence>
<keyword evidence="1" id="KW-0812">Transmembrane</keyword>
<feature type="transmembrane region" description="Helical" evidence="1">
    <location>
        <begin position="605"/>
        <end position="626"/>
    </location>
</feature>